<evidence type="ECO:0000313" key="3">
    <source>
        <dbReference type="Proteomes" id="UP001500218"/>
    </source>
</evidence>
<sequence>MTQTLAGGPGAPEAGAPVEHAHDELATHGAGRLTGHEVGLAYAAAYPQYVAPSQNRFTRAVTRFVNWMPGWAGPVGVAACFAGGAALVLATDPTDSNASSVPTCVIKLTTGFDCPGCGGTRAFFYLMHGNLPAAARHHAMAVFAAPFLVWIYIAWFAQATFGRTLPAPRITSRVIAIFLAVWMVFSVIRNLPWAPFDWLYV</sequence>
<dbReference type="InterPro" id="IPR021215">
    <property type="entry name" value="DUF2752"/>
</dbReference>
<keyword evidence="1" id="KW-0812">Transmembrane</keyword>
<evidence type="ECO:0000313" key="2">
    <source>
        <dbReference type="EMBL" id="GAA1833950.1"/>
    </source>
</evidence>
<organism evidence="2 3">
    <name type="scientific">Luedemannella flava</name>
    <dbReference type="NCBI Taxonomy" id="349316"/>
    <lineage>
        <taxon>Bacteria</taxon>
        <taxon>Bacillati</taxon>
        <taxon>Actinomycetota</taxon>
        <taxon>Actinomycetes</taxon>
        <taxon>Micromonosporales</taxon>
        <taxon>Micromonosporaceae</taxon>
        <taxon>Luedemannella</taxon>
    </lineage>
</organism>
<name>A0ABN2MQV6_9ACTN</name>
<keyword evidence="1" id="KW-1133">Transmembrane helix</keyword>
<dbReference type="Proteomes" id="UP001500218">
    <property type="component" value="Unassembled WGS sequence"/>
</dbReference>
<proteinExistence type="predicted"/>
<gene>
    <name evidence="2" type="ORF">GCM10009682_60460</name>
</gene>
<protein>
    <recommendedName>
        <fullName evidence="4">DUF2752 domain-containing protein</fullName>
    </recommendedName>
</protein>
<feature type="transmembrane region" description="Helical" evidence="1">
    <location>
        <begin position="139"/>
        <end position="158"/>
    </location>
</feature>
<accession>A0ABN2MQV6</accession>
<dbReference type="EMBL" id="BAAALT010000281">
    <property type="protein sequence ID" value="GAA1833950.1"/>
    <property type="molecule type" value="Genomic_DNA"/>
</dbReference>
<dbReference type="RefSeq" id="WP_344139812.1">
    <property type="nucleotide sequence ID" value="NZ_BAAALT010000281.1"/>
</dbReference>
<evidence type="ECO:0008006" key="4">
    <source>
        <dbReference type="Google" id="ProtNLM"/>
    </source>
</evidence>
<reference evidence="3" key="1">
    <citation type="journal article" date="2019" name="Int. J. Syst. Evol. Microbiol.">
        <title>The Global Catalogue of Microorganisms (GCM) 10K type strain sequencing project: providing services to taxonomists for standard genome sequencing and annotation.</title>
        <authorList>
            <consortium name="The Broad Institute Genomics Platform"/>
            <consortium name="The Broad Institute Genome Sequencing Center for Infectious Disease"/>
            <person name="Wu L."/>
            <person name="Ma J."/>
        </authorList>
    </citation>
    <scope>NUCLEOTIDE SEQUENCE [LARGE SCALE GENOMIC DNA]</scope>
    <source>
        <strain evidence="3">JCM 13250</strain>
    </source>
</reference>
<comment type="caution">
    <text evidence="2">The sequence shown here is derived from an EMBL/GenBank/DDBJ whole genome shotgun (WGS) entry which is preliminary data.</text>
</comment>
<dbReference type="Pfam" id="PF10825">
    <property type="entry name" value="DUF2752"/>
    <property type="match status" value="1"/>
</dbReference>
<feature type="transmembrane region" description="Helical" evidence="1">
    <location>
        <begin position="170"/>
        <end position="188"/>
    </location>
</feature>
<keyword evidence="3" id="KW-1185">Reference proteome</keyword>
<evidence type="ECO:0000256" key="1">
    <source>
        <dbReference type="SAM" id="Phobius"/>
    </source>
</evidence>
<keyword evidence="1" id="KW-0472">Membrane</keyword>
<feature type="transmembrane region" description="Helical" evidence="1">
    <location>
        <begin position="64"/>
        <end position="90"/>
    </location>
</feature>